<dbReference type="Gene3D" id="3.20.20.80">
    <property type="entry name" value="Glycosidases"/>
    <property type="match status" value="1"/>
</dbReference>
<dbReference type="InterPro" id="IPR025195">
    <property type="entry name" value="GTA_TIM_dom"/>
</dbReference>
<evidence type="ECO:0000313" key="4">
    <source>
        <dbReference type="EMBL" id="AUM73501.1"/>
    </source>
</evidence>
<feature type="domain" description="Tip attachment protein J" evidence="2">
    <location>
        <begin position="788"/>
        <end position="949"/>
    </location>
</feature>
<dbReference type="Pfam" id="PF13550">
    <property type="entry name" value="Phage-tail_3"/>
    <property type="match status" value="1"/>
</dbReference>
<dbReference type="Pfam" id="PF13547">
    <property type="entry name" value="GTA_TIM"/>
    <property type="match status" value="1"/>
</dbReference>
<feature type="domain" description="Rcc01698-like C-terminal" evidence="3">
    <location>
        <begin position="1041"/>
        <end position="1141"/>
    </location>
</feature>
<evidence type="ECO:0000259" key="1">
    <source>
        <dbReference type="Pfam" id="PF13547"/>
    </source>
</evidence>
<evidence type="ECO:0000259" key="3">
    <source>
        <dbReference type="Pfam" id="PF23666"/>
    </source>
</evidence>
<dbReference type="InterPro" id="IPR017853">
    <property type="entry name" value="GH"/>
</dbReference>
<organism evidence="4 5">
    <name type="scientific">Paracoccus jeotgali</name>
    <dbReference type="NCBI Taxonomy" id="2065379"/>
    <lineage>
        <taxon>Bacteria</taxon>
        <taxon>Pseudomonadati</taxon>
        <taxon>Pseudomonadota</taxon>
        <taxon>Alphaproteobacteria</taxon>
        <taxon>Rhodobacterales</taxon>
        <taxon>Paracoccaceae</taxon>
        <taxon>Paracoccus</taxon>
    </lineage>
</organism>
<name>A0A2K9MCY8_9RHOB</name>
<dbReference type="OrthoDB" id="8445115at2"/>
<dbReference type="Pfam" id="PF23666">
    <property type="entry name" value="Rcc01698_C"/>
    <property type="match status" value="1"/>
</dbReference>
<feature type="domain" description="GTA TIM-barrel-like" evidence="1">
    <location>
        <begin position="435"/>
        <end position="728"/>
    </location>
</feature>
<accession>A0A2K9MCY8</accession>
<proteinExistence type="predicted"/>
<dbReference type="CDD" id="cd19607">
    <property type="entry name" value="GTA_TIM-barrel-like"/>
    <property type="match status" value="1"/>
</dbReference>
<dbReference type="InterPro" id="IPR032876">
    <property type="entry name" value="J_dom"/>
</dbReference>
<evidence type="ECO:0000259" key="2">
    <source>
        <dbReference type="Pfam" id="PF13550"/>
    </source>
</evidence>
<dbReference type="RefSeq" id="WP_101498885.1">
    <property type="nucleotide sequence ID" value="NZ_CP025583.1"/>
</dbReference>
<keyword evidence="5" id="KW-1185">Reference proteome</keyword>
<dbReference type="Proteomes" id="UP000234882">
    <property type="component" value="Chromosome"/>
</dbReference>
<dbReference type="EMBL" id="CP025583">
    <property type="protein sequence ID" value="AUM73501.1"/>
    <property type="molecule type" value="Genomic_DNA"/>
</dbReference>
<gene>
    <name evidence="4" type="ORF">CYR75_03635</name>
</gene>
<evidence type="ECO:0000313" key="5">
    <source>
        <dbReference type="Proteomes" id="UP000234882"/>
    </source>
</evidence>
<reference evidence="5" key="1">
    <citation type="submission" date="2017-12" db="EMBL/GenBank/DDBJ databases">
        <title>Genomic analysis of Paracoccus sp. CBA4604.</title>
        <authorList>
            <person name="Roh S.W."/>
            <person name="Kim J.Y."/>
            <person name="Kim J.S."/>
        </authorList>
    </citation>
    <scope>NUCLEOTIDE SEQUENCE [LARGE SCALE GENOMIC DNA]</scope>
    <source>
        <strain evidence="5">CBA4604</strain>
    </source>
</reference>
<dbReference type="KEGG" id="paru:CYR75_03635"/>
<dbReference type="SUPFAM" id="SSF51445">
    <property type="entry name" value="(Trans)glycosidases"/>
    <property type="match status" value="1"/>
</dbReference>
<dbReference type="InterPro" id="IPR056490">
    <property type="entry name" value="Rcc01698_C"/>
</dbReference>
<protein>
    <submittedName>
        <fullName evidence="4">Host specificity protein</fullName>
    </submittedName>
</protein>
<sequence>MATILLSAVGASLGAGFGGTVLGLGGAVIGRAIGATVGRVIDQRLLGGGAQAVETGRIDRLRFQTTGEGVSIPRVWGQMRLPGHVIWAAPLTEISSSRKAGKGTAPRVTNVSYRLSFALALCEGPILGIGRVWADGEEVAPSDMNMRVYTGSEDQQPDPCIAAHEAEAAPAYRGTAYVVIEELALEKWGNRLPQLSFEVTRASQSGGDLSQQVQAVAMIPGTGEYSLATTPVSYDLGLGARAAANSATALARTDFLASLDCLRRELPRARSVSLVVSWFGDDLRVGHCTLRPKVEDTGRDGDAMKWRAGGIGRAQAQMVARKDDRPIYGGTPADASVVEALRALRAEGCKPVFYPFILMEQLAGNGRPDPWSGAADQPVMPWRGRITAEIAPGREGSPDGSAENAADIARFFGTAARDDFSVRDGRVIYSGPTEWSYRRFILHYAHLCALAGGVDAFLIGSEMLGLTQLRGPGNSFPAVAALRALAADVRAILGPSVKISYAADWSEYYGYHPGGGEAFFHLDPLWADANIDFIGIDNYMPLSDWREGEEHLDAHWGRIDAPGYLESQVAGGEGYDWYYADPAHREAQIRTPITDGTHQEPWLWRYKDLLNWWSRPHHDRPLGERSAVATAWVPRSKPFWFTEIGCAALDKATNQPNKFLDANSSESMLPYYSTGRRDDVVQAAYLRALTGYWGDPANNPIGVYGGPMVDMSRAHVWCWDTRPFPAFPGRVDLWADGPAWERGHWLNGRAGAVPLASVVADVCLAAGVTAFDSAGLSGVVRGYVAQGGETPRAVLQPLMLAYGFDAVERDGVLRFVMRDGLVTAALAEPELAEQQDGAHETVRAPDAEMTGRLRLSHVAVGDAYATSTVEAVLPGDPSPAVAESEIPLLLTVPEARAVAERWLAESHISRDTIRFTLPPSQARFGPGDVIALTRRGDAGPTRWRIDRVERAGSVTVDAVRTEAGVYRPADQLDHAISVPRYQPPLPVLPLIMDLPLMRGSEVPHAPHLAVAAKPWPGSVAAYASDEAEGGFMLNATLPQGAMIGRTENVLPRARSGLLDRGEPLRVRFSDGALSSVSMQSLLQGANRLAIGDGSPENWEILQFRAAVPLAPGYWALSERLRGQCGTDALMPAAWPIGSVVVVLDESLTQLGLDPVLLGQRRFWRVGPAQRTVDDASYVLRETATRGAGLRPLSPCHLRLSGDRLRWTRRTRHQGDRWDLPEVPLAEARESYLVRVVADGVTRDFSTASPSLVLPADLLALVGTGRMTVAVAQISDDYGPGLFTERSF</sequence>